<gene>
    <name evidence="1" type="ORF">CVT26_013059</name>
</gene>
<protein>
    <submittedName>
        <fullName evidence="1">Uncharacterized protein</fullName>
    </submittedName>
</protein>
<reference evidence="1 2" key="1">
    <citation type="journal article" date="2018" name="Evol. Lett.">
        <title>Horizontal gene cluster transfer increased hallucinogenic mushroom diversity.</title>
        <authorList>
            <person name="Reynolds H.T."/>
            <person name="Vijayakumar V."/>
            <person name="Gluck-Thaler E."/>
            <person name="Korotkin H.B."/>
            <person name="Matheny P.B."/>
            <person name="Slot J.C."/>
        </authorList>
    </citation>
    <scope>NUCLEOTIDE SEQUENCE [LARGE SCALE GENOMIC DNA]</scope>
    <source>
        <strain evidence="1 2">SRW20</strain>
    </source>
</reference>
<dbReference type="AlphaFoldDB" id="A0A409Y4F3"/>
<evidence type="ECO:0000313" key="1">
    <source>
        <dbReference type="EMBL" id="PPQ97885.1"/>
    </source>
</evidence>
<keyword evidence="2" id="KW-1185">Reference proteome</keyword>
<evidence type="ECO:0000313" key="2">
    <source>
        <dbReference type="Proteomes" id="UP000284706"/>
    </source>
</evidence>
<dbReference type="InParanoid" id="A0A409Y4F3"/>
<sequence length="110" mass="11957">MFTSSLKMKPRSNPAPVQKACETLWSPLLYHETYSVDYPDDSSIITAASADIAVPFCSCSTVLLAVLFLLEMPGEDRSSTPVTTVLASTEIRQPRIEMPGPNSTQEMASS</sequence>
<comment type="caution">
    <text evidence="1">The sequence shown here is derived from an EMBL/GenBank/DDBJ whole genome shotgun (WGS) entry which is preliminary data.</text>
</comment>
<dbReference type="EMBL" id="NHYE01001175">
    <property type="protein sequence ID" value="PPQ97885.1"/>
    <property type="molecule type" value="Genomic_DNA"/>
</dbReference>
<organism evidence="1 2">
    <name type="scientific">Gymnopilus dilepis</name>
    <dbReference type="NCBI Taxonomy" id="231916"/>
    <lineage>
        <taxon>Eukaryota</taxon>
        <taxon>Fungi</taxon>
        <taxon>Dikarya</taxon>
        <taxon>Basidiomycota</taxon>
        <taxon>Agaricomycotina</taxon>
        <taxon>Agaricomycetes</taxon>
        <taxon>Agaricomycetidae</taxon>
        <taxon>Agaricales</taxon>
        <taxon>Agaricineae</taxon>
        <taxon>Hymenogastraceae</taxon>
        <taxon>Gymnopilus</taxon>
    </lineage>
</organism>
<proteinExistence type="predicted"/>
<accession>A0A409Y4F3</accession>
<name>A0A409Y4F3_9AGAR</name>
<dbReference type="Proteomes" id="UP000284706">
    <property type="component" value="Unassembled WGS sequence"/>
</dbReference>